<dbReference type="RefSeq" id="WP_045382689.1">
    <property type="nucleotide sequence ID" value="NZ_BBKA01000087.1"/>
</dbReference>
<accession>A0A1X1YM66</accession>
<organism evidence="1 2">
    <name type="scientific">Mycobacterium kyorinense</name>
    <dbReference type="NCBI Taxonomy" id="487514"/>
    <lineage>
        <taxon>Bacteria</taxon>
        <taxon>Bacillati</taxon>
        <taxon>Actinomycetota</taxon>
        <taxon>Actinomycetes</taxon>
        <taxon>Mycobacteriales</taxon>
        <taxon>Mycobacteriaceae</taxon>
        <taxon>Mycobacterium</taxon>
    </lineage>
</organism>
<dbReference type="Proteomes" id="UP000193487">
    <property type="component" value="Unassembled WGS sequence"/>
</dbReference>
<comment type="caution">
    <text evidence="1">The sequence shown here is derived from an EMBL/GenBank/DDBJ whole genome shotgun (WGS) entry which is preliminary data.</text>
</comment>
<protein>
    <recommendedName>
        <fullName evidence="3">ESX-1 secretion-associated protein</fullName>
    </recommendedName>
</protein>
<dbReference type="OrthoDB" id="4763847at2"/>
<reference evidence="1 2" key="1">
    <citation type="submission" date="2016-01" db="EMBL/GenBank/DDBJ databases">
        <title>The new phylogeny of the genus Mycobacterium.</title>
        <authorList>
            <person name="Tarcisio F."/>
            <person name="Conor M."/>
            <person name="Antonella G."/>
            <person name="Elisabetta G."/>
            <person name="Giulia F.S."/>
            <person name="Sara T."/>
            <person name="Anna F."/>
            <person name="Clotilde B."/>
            <person name="Roberto B."/>
            <person name="Veronica D.S."/>
            <person name="Fabio R."/>
            <person name="Monica P."/>
            <person name="Olivier J."/>
            <person name="Enrico T."/>
            <person name="Nicola S."/>
        </authorList>
    </citation>
    <scope>NUCLEOTIDE SEQUENCE [LARGE SCALE GENOMIC DNA]</scope>
    <source>
        <strain evidence="1 2">DSM 45166</strain>
    </source>
</reference>
<evidence type="ECO:0008006" key="3">
    <source>
        <dbReference type="Google" id="ProtNLM"/>
    </source>
</evidence>
<dbReference type="AlphaFoldDB" id="A0A1X1YM66"/>
<evidence type="ECO:0000313" key="2">
    <source>
        <dbReference type="Proteomes" id="UP000193487"/>
    </source>
</evidence>
<gene>
    <name evidence="1" type="ORF">AWC14_18060</name>
</gene>
<keyword evidence="2" id="KW-1185">Reference proteome</keyword>
<sequence length="101" mass="10538">MEQADATRIDVAAIRAVANRIDDSAELIVGAARSQLARLAFGGAVAGRAHIARGDALHLAVSRLTDELAQWARASFEIAAAQRAGADRYADADLRGAARIG</sequence>
<dbReference type="EMBL" id="LQPE01000004">
    <property type="protein sequence ID" value="ORW12101.1"/>
    <property type="molecule type" value="Genomic_DNA"/>
</dbReference>
<name>A0A1X1YM66_9MYCO</name>
<evidence type="ECO:0000313" key="1">
    <source>
        <dbReference type="EMBL" id="ORW12101.1"/>
    </source>
</evidence>
<proteinExistence type="predicted"/>